<dbReference type="InterPro" id="IPR012677">
    <property type="entry name" value="Nucleotide-bd_a/b_plait_sf"/>
</dbReference>
<dbReference type="Gene3D" id="3.30.70.330">
    <property type="match status" value="3"/>
</dbReference>
<dbReference type="CDD" id="cd12285">
    <property type="entry name" value="RRM3_RBM39_like"/>
    <property type="match status" value="1"/>
</dbReference>
<dbReference type="InterPro" id="IPR006509">
    <property type="entry name" value="RBM39_SF"/>
</dbReference>
<feature type="region of interest" description="Disordered" evidence="5">
    <location>
        <begin position="540"/>
        <end position="564"/>
    </location>
</feature>
<dbReference type="VEuPathDB" id="FungiDB:TREMEDRAFT_33681"/>
<evidence type="ECO:0000313" key="8">
    <source>
        <dbReference type="Proteomes" id="UP000289152"/>
    </source>
</evidence>
<keyword evidence="1" id="KW-0597">Phosphoprotein</keyword>
<sequence>MSETPPLDVLRSERNLTPEITSKREARHHDEDDRDRSRRHRHREERERDRDRPEEEDRERRHRRHRERDNETEEERKERHERRRREREEETEEERAERHRRRREKDLEREKDNNHRERELLPEKPLERERDFQREKEIPSEREDDRIRYRDRERYHNGNGHSRGPESEGRDRRESREIRDDRYRSRDRSRESYRSHRSRDLREMTREEKEAEREKRDREMAEERREAARLKEERFAQMDRERERERRTRERDFSPRRRRPSPSYEIPRPRDSPPPTKEKDPVSELLEEVDSEARSVFVSQISSRMTSSDLGLFFEDKLGRGAVRDARVVTDRGSKRSKGIGYVELDAVALVNRALALSGTIVMGMPIQVTLTESERNREGMDLAATIAKLSASKARPQVTYQTRFPPLSNGLYIPPGVDVDANRDASVPYHRLFVSGLAYSLAADDIKQVFDPFGQIHFVDLHHDVTGQSKGTAYVQFHDLKSAQTALDAMNGFEIAGRPIRVQTIQERAHISETLEDAGYSQGRKMDNSTRMSLMQKLARNDGPGSASPAPRPPPTNNAPVAPTPFILVNNMFNPEEETERNWDLDLAEDVKGEIESKYGRVKRIKVDKMSAGDVYVEFEGTGASERAVKGLHGRFFGGRSLRAGYISEGLFKLHLYDGN</sequence>
<dbReference type="InterPro" id="IPR000504">
    <property type="entry name" value="RRM_dom"/>
</dbReference>
<dbReference type="GO" id="GO:0006397">
    <property type="term" value="P:mRNA processing"/>
    <property type="evidence" value="ECO:0007669"/>
    <property type="project" value="InterPro"/>
</dbReference>
<comment type="caution">
    <text evidence="7">The sequence shown here is derived from an EMBL/GenBank/DDBJ whole genome shotgun (WGS) entry which is preliminary data.</text>
</comment>
<dbReference type="PROSITE" id="PS50102">
    <property type="entry name" value="RRM"/>
    <property type="match status" value="3"/>
</dbReference>
<feature type="domain" description="RRM" evidence="6">
    <location>
        <begin position="566"/>
        <end position="650"/>
    </location>
</feature>
<feature type="region of interest" description="Disordered" evidence="5">
    <location>
        <begin position="1"/>
        <end position="285"/>
    </location>
</feature>
<dbReference type="InterPro" id="IPR035979">
    <property type="entry name" value="RBD_domain_sf"/>
</dbReference>
<dbReference type="SUPFAM" id="SSF54928">
    <property type="entry name" value="RNA-binding domain, RBD"/>
    <property type="match status" value="2"/>
</dbReference>
<protein>
    <recommendedName>
        <fullName evidence="6">RRM domain-containing protein</fullName>
    </recommendedName>
</protein>
<dbReference type="Pfam" id="PF15519">
    <property type="entry name" value="RBM39linker"/>
    <property type="match status" value="1"/>
</dbReference>
<feature type="compositionally biased region" description="Basic and acidic residues" evidence="5">
    <location>
        <begin position="10"/>
        <end position="36"/>
    </location>
</feature>
<name>A0A4Q1BQI8_TREME</name>
<dbReference type="GO" id="GO:0003723">
    <property type="term" value="F:RNA binding"/>
    <property type="evidence" value="ECO:0007669"/>
    <property type="project" value="UniProtKB-UniRule"/>
</dbReference>
<evidence type="ECO:0000256" key="1">
    <source>
        <dbReference type="ARBA" id="ARBA00022553"/>
    </source>
</evidence>
<evidence type="ECO:0000259" key="6">
    <source>
        <dbReference type="PROSITE" id="PS50102"/>
    </source>
</evidence>
<keyword evidence="2" id="KW-0677">Repeat</keyword>
<feature type="domain" description="RRM" evidence="6">
    <location>
        <begin position="294"/>
        <end position="374"/>
    </location>
</feature>
<evidence type="ECO:0000256" key="5">
    <source>
        <dbReference type="SAM" id="MobiDB-lite"/>
    </source>
</evidence>
<dbReference type="SMART" id="SM00360">
    <property type="entry name" value="RRM"/>
    <property type="match status" value="3"/>
</dbReference>
<dbReference type="EMBL" id="SDIL01000021">
    <property type="protein sequence ID" value="RXK40201.1"/>
    <property type="molecule type" value="Genomic_DNA"/>
</dbReference>
<feature type="compositionally biased region" description="Basic and acidic residues" evidence="5">
    <location>
        <begin position="44"/>
        <end position="59"/>
    </location>
</feature>
<dbReference type="PANTHER" id="PTHR48036">
    <property type="entry name" value="SPLICING FACTOR (PAD-1), PUTATIVE (AFU_ORTHOLOGUE AFUA_1G15810)-RELATED"/>
    <property type="match status" value="1"/>
</dbReference>
<dbReference type="FunCoup" id="A0A4Q1BQI8">
    <property type="interactions" value="769"/>
</dbReference>
<dbReference type="Proteomes" id="UP000289152">
    <property type="component" value="Unassembled WGS sequence"/>
</dbReference>
<dbReference type="AlphaFoldDB" id="A0A4Q1BQI8"/>
<evidence type="ECO:0000313" key="7">
    <source>
        <dbReference type="EMBL" id="RXK40201.1"/>
    </source>
</evidence>
<evidence type="ECO:0000256" key="3">
    <source>
        <dbReference type="ARBA" id="ARBA00022884"/>
    </source>
</evidence>
<evidence type="ECO:0000256" key="4">
    <source>
        <dbReference type="PROSITE-ProRule" id="PRU00176"/>
    </source>
</evidence>
<dbReference type="Pfam" id="PF00076">
    <property type="entry name" value="RRM_1"/>
    <property type="match status" value="2"/>
</dbReference>
<feature type="compositionally biased region" description="Basic and acidic residues" evidence="5">
    <location>
        <begin position="267"/>
        <end position="282"/>
    </location>
</feature>
<dbReference type="OrthoDB" id="5411533at2759"/>
<dbReference type="InterPro" id="IPR003954">
    <property type="entry name" value="RRM_euk-type"/>
</dbReference>
<gene>
    <name evidence="7" type="ORF">M231_02475</name>
</gene>
<dbReference type="InParanoid" id="A0A4Q1BQI8"/>
<reference evidence="7 8" key="1">
    <citation type="submission" date="2016-06" db="EMBL/GenBank/DDBJ databases">
        <title>Evolution of pathogenesis and genome organization in the Tremellales.</title>
        <authorList>
            <person name="Cuomo C."/>
            <person name="Litvintseva A."/>
            <person name="Heitman J."/>
            <person name="Chen Y."/>
            <person name="Sun S."/>
            <person name="Springer D."/>
            <person name="Dromer F."/>
            <person name="Young S."/>
            <person name="Zeng Q."/>
            <person name="Chapman S."/>
            <person name="Gujja S."/>
            <person name="Saif S."/>
            <person name="Birren B."/>
        </authorList>
    </citation>
    <scope>NUCLEOTIDE SEQUENCE [LARGE SCALE GENOMIC DNA]</scope>
    <source>
        <strain evidence="7 8">ATCC 28783</strain>
    </source>
</reference>
<evidence type="ECO:0000256" key="2">
    <source>
        <dbReference type="ARBA" id="ARBA00022737"/>
    </source>
</evidence>
<proteinExistence type="predicted"/>
<dbReference type="SMART" id="SM00361">
    <property type="entry name" value="RRM_1"/>
    <property type="match status" value="2"/>
</dbReference>
<organism evidence="7 8">
    <name type="scientific">Tremella mesenterica</name>
    <name type="common">Jelly fungus</name>
    <dbReference type="NCBI Taxonomy" id="5217"/>
    <lineage>
        <taxon>Eukaryota</taxon>
        <taxon>Fungi</taxon>
        <taxon>Dikarya</taxon>
        <taxon>Basidiomycota</taxon>
        <taxon>Agaricomycotina</taxon>
        <taxon>Tremellomycetes</taxon>
        <taxon>Tremellales</taxon>
        <taxon>Tremellaceae</taxon>
        <taxon>Tremella</taxon>
    </lineage>
</organism>
<dbReference type="GO" id="GO:0005634">
    <property type="term" value="C:nucleus"/>
    <property type="evidence" value="ECO:0007669"/>
    <property type="project" value="InterPro"/>
</dbReference>
<keyword evidence="8" id="KW-1185">Reference proteome</keyword>
<feature type="compositionally biased region" description="Basic and acidic residues" evidence="5">
    <location>
        <begin position="163"/>
        <end position="255"/>
    </location>
</feature>
<dbReference type="InterPro" id="IPR029123">
    <property type="entry name" value="RBM39_linker"/>
</dbReference>
<accession>A0A4Q1BQI8</accession>
<feature type="domain" description="RRM" evidence="6">
    <location>
        <begin position="431"/>
        <end position="508"/>
    </location>
</feature>
<keyword evidence="3 4" id="KW-0694">RNA-binding</keyword>
<dbReference type="STRING" id="5217.A0A4Q1BQI8"/>
<feature type="compositionally biased region" description="Basic and acidic residues" evidence="5">
    <location>
        <begin position="104"/>
        <end position="156"/>
    </location>
</feature>